<feature type="region of interest" description="Disordered" evidence="5">
    <location>
        <begin position="2138"/>
        <end position="2228"/>
    </location>
</feature>
<dbReference type="InterPro" id="IPR036864">
    <property type="entry name" value="Zn2-C6_fun-type_DNA-bd_sf"/>
</dbReference>
<feature type="compositionally biased region" description="Basic residues" evidence="5">
    <location>
        <begin position="228"/>
        <end position="242"/>
    </location>
</feature>
<dbReference type="GO" id="GO:0006351">
    <property type="term" value="P:DNA-templated transcription"/>
    <property type="evidence" value="ECO:0007669"/>
    <property type="project" value="InterPro"/>
</dbReference>
<evidence type="ECO:0000259" key="6">
    <source>
        <dbReference type="PROSITE" id="PS50048"/>
    </source>
</evidence>
<feature type="region of interest" description="Disordered" evidence="5">
    <location>
        <begin position="1407"/>
        <end position="1434"/>
    </location>
</feature>
<dbReference type="InterPro" id="IPR001138">
    <property type="entry name" value="Zn2Cys6_DnaBD"/>
</dbReference>
<feature type="region of interest" description="Disordered" evidence="5">
    <location>
        <begin position="1199"/>
        <end position="1235"/>
    </location>
</feature>
<feature type="region of interest" description="Disordered" evidence="5">
    <location>
        <begin position="1479"/>
        <end position="1522"/>
    </location>
</feature>
<dbReference type="RefSeq" id="XP_018268489.1">
    <property type="nucleotide sequence ID" value="XM_018418079.1"/>
</dbReference>
<dbReference type="Pfam" id="PF15456">
    <property type="entry name" value="Uds1"/>
    <property type="match status" value="1"/>
</dbReference>
<dbReference type="Gene3D" id="1.10.287.1490">
    <property type="match status" value="2"/>
</dbReference>
<protein>
    <recommendedName>
        <fullName evidence="6">Zn(2)-C6 fungal-type domain-containing protein</fullName>
    </recommendedName>
</protein>
<feature type="region of interest" description="Disordered" evidence="5">
    <location>
        <begin position="1253"/>
        <end position="1345"/>
    </location>
</feature>
<feature type="compositionally biased region" description="Basic and acidic residues" evidence="5">
    <location>
        <begin position="1794"/>
        <end position="1804"/>
    </location>
</feature>
<feature type="compositionally biased region" description="Low complexity" evidence="5">
    <location>
        <begin position="218"/>
        <end position="227"/>
    </location>
</feature>
<dbReference type="SUPFAM" id="SSF57701">
    <property type="entry name" value="Zn2/Cys6 DNA-binding domain"/>
    <property type="match status" value="1"/>
</dbReference>
<feature type="compositionally biased region" description="Polar residues" evidence="5">
    <location>
        <begin position="1504"/>
        <end position="1514"/>
    </location>
</feature>
<evidence type="ECO:0000313" key="7">
    <source>
        <dbReference type="EMBL" id="KPV72440.1"/>
    </source>
</evidence>
<evidence type="ECO:0000313" key="8">
    <source>
        <dbReference type="Proteomes" id="UP000053890"/>
    </source>
</evidence>
<accession>A0A0P9EGJ0</accession>
<dbReference type="Pfam" id="PF04082">
    <property type="entry name" value="Fungal_trans"/>
    <property type="match status" value="1"/>
</dbReference>
<feature type="region of interest" description="Disordered" evidence="5">
    <location>
        <begin position="1"/>
        <end position="180"/>
    </location>
</feature>
<dbReference type="Proteomes" id="UP000053890">
    <property type="component" value="Unassembled WGS sequence"/>
</dbReference>
<dbReference type="PROSITE" id="PS00463">
    <property type="entry name" value="ZN2_CY6_FUNGAL_1"/>
    <property type="match status" value="1"/>
</dbReference>
<dbReference type="Gene3D" id="4.10.240.10">
    <property type="entry name" value="Zn(2)-C6 fungal-type DNA-binding domain"/>
    <property type="match status" value="1"/>
</dbReference>
<feature type="compositionally biased region" description="Low complexity" evidence="5">
    <location>
        <begin position="122"/>
        <end position="148"/>
    </location>
</feature>
<evidence type="ECO:0000256" key="2">
    <source>
        <dbReference type="ARBA" id="ARBA00022723"/>
    </source>
</evidence>
<feature type="coiled-coil region" evidence="4">
    <location>
        <begin position="1876"/>
        <end position="1976"/>
    </location>
</feature>
<comment type="subcellular location">
    <subcellularLocation>
        <location evidence="1">Nucleus</location>
    </subcellularLocation>
</comment>
<feature type="compositionally biased region" description="Basic and acidic residues" evidence="5">
    <location>
        <begin position="1595"/>
        <end position="1633"/>
    </location>
</feature>
<evidence type="ECO:0000256" key="5">
    <source>
        <dbReference type="SAM" id="MobiDB-lite"/>
    </source>
</evidence>
<dbReference type="GO" id="GO:0000981">
    <property type="term" value="F:DNA-binding transcription factor activity, RNA polymerase II-specific"/>
    <property type="evidence" value="ECO:0007669"/>
    <property type="project" value="InterPro"/>
</dbReference>
<proteinExistence type="predicted"/>
<dbReference type="GeneID" id="28978527"/>
<keyword evidence="8" id="KW-1185">Reference proteome</keyword>
<feature type="compositionally biased region" description="Low complexity" evidence="5">
    <location>
        <begin position="58"/>
        <end position="93"/>
    </location>
</feature>
<keyword evidence="4" id="KW-0175">Coiled coil</keyword>
<dbReference type="STRING" id="578459.A0A0P9EGJ0"/>
<feature type="compositionally biased region" description="Basic and acidic residues" evidence="5">
    <location>
        <begin position="1702"/>
        <end position="1770"/>
    </location>
</feature>
<feature type="compositionally biased region" description="Low complexity" evidence="5">
    <location>
        <begin position="2155"/>
        <end position="2167"/>
    </location>
</feature>
<feature type="compositionally biased region" description="Polar residues" evidence="5">
    <location>
        <begin position="1253"/>
        <end position="1265"/>
    </location>
</feature>
<dbReference type="InterPro" id="IPR007219">
    <property type="entry name" value="XnlR_reg_dom"/>
</dbReference>
<dbReference type="OrthoDB" id="3364175at2759"/>
<evidence type="ECO:0000256" key="4">
    <source>
        <dbReference type="SAM" id="Coils"/>
    </source>
</evidence>
<feature type="compositionally biased region" description="Low complexity" evidence="5">
    <location>
        <begin position="1410"/>
        <end position="1424"/>
    </location>
</feature>
<feature type="region of interest" description="Disordered" evidence="5">
    <location>
        <begin position="195"/>
        <end position="246"/>
    </location>
</feature>
<sequence>MAGQHSHSYSSHPYPPSSASGGSQGAYVDAYPSYDYSSTSTPSLPEYQQQASPQIRFAPPSSSYHASSRSRYSSHPSSRHSVSSSEAEEQSSSHARAPVHSLYVASGQGQGAGTLSPSPLYDQSPDQQHHYSQQQQQQQQQHGDYGSPYSAPVTRASSRTDRPPQSMFARAPPSHHMTDDVTYVSTRSHHLPAGVVGASDGWAEGAPLDLPQPPKVTASSSSSSSAAARKKASSSQAPRKRVPASCTPCRKKKLRCNRSMPCSSCVERGDPEGCIWDGDAVPLFVAREETDVKELKAQVDRLQHLLDAMSESTPPVSATTSPTTRPIDAASRPVQQQYAIVQQAEVPGLELATFDLRGQDLCGALVELALKGVLSTQQSGAESFAPNGVGGEAFLDEAERFVQSSIQHDASSAGSSFVVLTPSSIAPSPPSSAPHTSSSSPSAFALNTCLLGTRPTVRQVLALVPSDDELRSAYQVYASSVHWHSAPIRLADLEQRWSLFRRAMSQPDEAQREREVDPLFVAVLLSACASGLASMTTKQAQARGFPDNRSSIVERWVHTAMLSLVAGKFMEQPSLDGIRAAVIIASLYIFMSTGDTVSAGMSLLSLAVNAVLSLDLHLDPSRPSKAQPSFADCEERRRLFWSVFSLSMSVSSGTSRTWSGFDLRQIDCKFPLDCYDAELNMDERAAKARVRSRRAADGFEETPMTVTVLRAQQSLLAKKITDKAFSVTPCSYDDVLSLDMDLIAFEKSLPPAYELPVDGANRVQFASPPTPTEMRATVIQLYLAAEFVRLHRPFLVLAAADDRYQHSREQCVKYGKRLLAINSAPGCHLDWAGHNFKVISAAVALAVELLQSPAEPDAPIIRSGIDLVLKRVEGFAGVSTICRKGSAVIRFVLSKVDDEVANSSAPRRAKRARTLRYSPESDWSRRPSLARALGGAPTAVSSRATSPEENGRRRKATRPQLVHMASDTVVPRVTATHTATKPHAPFLRLSRSRSADQAFPTLNTLDALATKGPHSAEATYAPLYAVAPPARQIAGLGSAHSRRAREMSSAASGADATLAALATFSPPDSTLHLHLPNSPYRDMQNGPATASTTGGFDFGELNLGGGAPSGSSDSVLDEADMQDVFSLSSVPFQGSPHAGHLGLSDEPDRAVAARGATTGGSKFNVPLSEEDFAYLHQAVPVEPLGPASMRRIFGASSITGSSTSNSLASDSLPSPSSSSHPDYPSAHAPDGLHAADPQAKSWFGLARSTSHGSVASRNAASSPATGAQPAHQPASSSRLAESFNPDDEFDFGQLPFGSARSPPPPPSPPTLGRQRDSARSSVGGVGGARSRPFSPETTSSEPVSQDALMIELLSGAAVVEARDFEVMGWEETQEVKKEHTVLSTRIAGLTRSVALETRLRDSAAKLVRLSGPSSDPSTPTNPTSPARPRVTREQAEAQLATAQAKLDTLQADLYNTSSREAELRIKLLRHTAAVLANSLRQKEQEQDSRSAIAAGPYPFAPTLAPSSAASQPHATPSPPGSARFDGAHFFAGNREAIVPRVRTISANGVGGSPYQSPQLGASGSFGANAVQLQHDLVERDTRIKELEEQAGSLERQLDEVKRQSEADLRSAREALDRRDDEVKEEHERLRRELSSAQADAEGLREELHAARDDVEQVRGEHDGARREVEEARREVEGARREADEHRSQLAVARSSPSIDGAAQRDLEAARQEAQDAARRLRDQGMELTEAEHKLADAEERVSELEEELQRTEEEMKDERRAWEDKVREAESASAAASSARADRSAGPEDDERAEEARRRVEQLEGERRSVVEAIGDVLRRHRTRPALGSALREAPSLDDATVDRDDLPAYLASTLDAHLDKAGAHVDGLAADLSSLHAERDSHAGLEDELAQAHERIQMLEGDVESLSAERDSLETELELLRSQAQDHEARLSAVPQLEADHAAAHTSAMHAQQELAGAQARLADLDGRLAEQDKQLQDLWRSIPALEGRARANSESSDLSVLRNAFDPSSLASASSSPPLPARKPLGALLKSAIGAGGPDSGLSPSSTPSSDYSVDALVGRVKLLLAEDQKLVQKLVALENEKGDAQSKRIAELEERLDVSATQEVTMLERLNDLTESLEQTRAEKRKLEADKAQLLDQLSVAQQQQRSPTPAPAAAPAAPTSSSSNMDDVEDLRGQIADLEEELADAQRREQKTRASLLEELNSAQSELSATRTKLRQAERRLGTK</sequence>
<feature type="compositionally biased region" description="Polar residues" evidence="5">
    <location>
        <begin position="2205"/>
        <end position="2215"/>
    </location>
</feature>
<dbReference type="PANTHER" id="PTHR31001:SF89">
    <property type="entry name" value="ZN(2)-C6 FUNGAL-TYPE DOMAIN-CONTAINING PROTEIN"/>
    <property type="match status" value="1"/>
</dbReference>
<dbReference type="GO" id="GO:0008270">
    <property type="term" value="F:zinc ion binding"/>
    <property type="evidence" value="ECO:0007669"/>
    <property type="project" value="InterPro"/>
</dbReference>
<reference evidence="7 8" key="1">
    <citation type="journal article" date="2015" name="Front. Microbiol.">
        <title>Genome sequence of the plant growth promoting endophytic yeast Rhodotorula graminis WP1.</title>
        <authorList>
            <person name="Firrincieli A."/>
            <person name="Otillar R."/>
            <person name="Salamov A."/>
            <person name="Schmutz J."/>
            <person name="Khan Z."/>
            <person name="Redman R.S."/>
            <person name="Fleck N.D."/>
            <person name="Lindquist E."/>
            <person name="Grigoriev I.V."/>
            <person name="Doty S.L."/>
        </authorList>
    </citation>
    <scope>NUCLEOTIDE SEQUENCE [LARGE SCALE GENOMIC DNA]</scope>
    <source>
        <strain evidence="7 8">WP1</strain>
    </source>
</reference>
<dbReference type="InterPro" id="IPR029191">
    <property type="entry name" value="Uds1"/>
</dbReference>
<feature type="compositionally biased region" description="Basic and acidic residues" evidence="5">
    <location>
        <begin position="2219"/>
        <end position="2228"/>
    </location>
</feature>
<name>A0A0P9EGJ0_RHOGW</name>
<keyword evidence="2" id="KW-0479">Metal-binding</keyword>
<gene>
    <name evidence="7" type="ORF">RHOBADRAFT_55905</name>
</gene>
<feature type="compositionally biased region" description="Basic and acidic residues" evidence="5">
    <location>
        <begin position="1641"/>
        <end position="1687"/>
    </location>
</feature>
<evidence type="ECO:0000256" key="1">
    <source>
        <dbReference type="ARBA" id="ARBA00004123"/>
    </source>
</evidence>
<evidence type="ECO:0000256" key="3">
    <source>
        <dbReference type="ARBA" id="ARBA00023242"/>
    </source>
</evidence>
<dbReference type="Pfam" id="PF00172">
    <property type="entry name" value="Zn_clus"/>
    <property type="match status" value="1"/>
</dbReference>
<keyword evidence="3" id="KW-0539">Nucleus</keyword>
<feature type="region of interest" description="Disordered" evidence="5">
    <location>
        <begin position="1595"/>
        <end position="1804"/>
    </location>
</feature>
<dbReference type="CDD" id="cd12148">
    <property type="entry name" value="fungal_TF_MHR"/>
    <property type="match status" value="1"/>
</dbReference>
<dbReference type="SUPFAM" id="SSF57997">
    <property type="entry name" value="Tropomyosin"/>
    <property type="match status" value="1"/>
</dbReference>
<feature type="compositionally biased region" description="Low complexity" evidence="5">
    <location>
        <begin position="1199"/>
        <end position="1229"/>
    </location>
</feature>
<feature type="region of interest" description="Disordered" evidence="5">
    <location>
        <begin position="903"/>
        <end position="960"/>
    </location>
</feature>
<dbReference type="InterPro" id="IPR050613">
    <property type="entry name" value="Sec_Metabolite_Reg"/>
</dbReference>
<feature type="coiled-coil region" evidence="4">
    <location>
        <begin position="285"/>
        <end position="312"/>
    </location>
</feature>
<organism evidence="7 8">
    <name type="scientific">Rhodotorula graminis (strain WP1)</name>
    <dbReference type="NCBI Taxonomy" id="578459"/>
    <lineage>
        <taxon>Eukaryota</taxon>
        <taxon>Fungi</taxon>
        <taxon>Dikarya</taxon>
        <taxon>Basidiomycota</taxon>
        <taxon>Pucciniomycotina</taxon>
        <taxon>Microbotryomycetes</taxon>
        <taxon>Sporidiobolales</taxon>
        <taxon>Sporidiobolaceae</taxon>
        <taxon>Rhodotorula</taxon>
    </lineage>
</organism>
<dbReference type="GO" id="GO:0003677">
    <property type="term" value="F:DNA binding"/>
    <property type="evidence" value="ECO:0007669"/>
    <property type="project" value="InterPro"/>
</dbReference>
<dbReference type="SMART" id="SM00066">
    <property type="entry name" value="GAL4"/>
    <property type="match status" value="1"/>
</dbReference>
<feature type="region of interest" description="Disordered" evidence="5">
    <location>
        <begin position="1070"/>
        <end position="1115"/>
    </location>
</feature>
<feature type="compositionally biased region" description="Polar residues" evidence="5">
    <location>
        <begin position="939"/>
        <end position="948"/>
    </location>
</feature>
<feature type="domain" description="Zn(2)-C6 fungal-type" evidence="6">
    <location>
        <begin position="245"/>
        <end position="276"/>
    </location>
</feature>
<dbReference type="CDD" id="cd00067">
    <property type="entry name" value="GAL4"/>
    <property type="match status" value="1"/>
</dbReference>
<dbReference type="PROSITE" id="PS50048">
    <property type="entry name" value="ZN2_CY6_FUNGAL_2"/>
    <property type="match status" value="1"/>
</dbReference>
<dbReference type="EMBL" id="KQ474087">
    <property type="protein sequence ID" value="KPV72440.1"/>
    <property type="molecule type" value="Genomic_DNA"/>
</dbReference>
<feature type="compositionally biased region" description="Low complexity" evidence="5">
    <location>
        <begin position="1"/>
        <end position="43"/>
    </location>
</feature>
<dbReference type="PANTHER" id="PTHR31001">
    <property type="entry name" value="UNCHARACTERIZED TRANSCRIPTIONAL REGULATORY PROTEIN"/>
    <property type="match status" value="1"/>
</dbReference>
<dbReference type="GO" id="GO:0005634">
    <property type="term" value="C:nucleus"/>
    <property type="evidence" value="ECO:0007669"/>
    <property type="project" value="UniProtKB-SubCell"/>
</dbReference>